<comment type="caution">
    <text evidence="6">The sequence shown here is derived from an EMBL/GenBank/DDBJ whole genome shotgun (WGS) entry which is preliminary data.</text>
</comment>
<dbReference type="PANTHER" id="PTHR35008">
    <property type="entry name" value="BLL4482 PROTEIN-RELATED"/>
    <property type="match status" value="1"/>
</dbReference>
<dbReference type="RefSeq" id="WP_320004777.1">
    <property type="nucleotide sequence ID" value="NZ_JAUHJS010000006.1"/>
</dbReference>
<keyword evidence="7" id="KW-1185">Reference proteome</keyword>
<feature type="domain" description="Cytochrome c" evidence="5">
    <location>
        <begin position="46"/>
        <end position="160"/>
    </location>
</feature>
<evidence type="ECO:0000256" key="4">
    <source>
        <dbReference type="PROSITE-ProRule" id="PRU00433"/>
    </source>
</evidence>
<evidence type="ECO:0000313" key="7">
    <source>
        <dbReference type="Proteomes" id="UP001168552"/>
    </source>
</evidence>
<keyword evidence="1 4" id="KW-0349">Heme</keyword>
<proteinExistence type="predicted"/>
<evidence type="ECO:0000256" key="3">
    <source>
        <dbReference type="ARBA" id="ARBA00023004"/>
    </source>
</evidence>
<reference evidence="6" key="1">
    <citation type="submission" date="2023-06" db="EMBL/GenBank/DDBJ databases">
        <title>Cytophagales bacterium Strain LB-30, isolated from soil.</title>
        <authorList>
            <person name="Liu B."/>
        </authorList>
    </citation>
    <scope>NUCLEOTIDE SEQUENCE</scope>
    <source>
        <strain evidence="6">LB-30</strain>
    </source>
</reference>
<sequence length="323" mass="35528">MKSFVKFAGIALGVLILAIAALLSYVKFALPKVDPTPEMSVKPNDYLLKRGEYLANHVTVCMDCHSERDWTKFSAPLKEVTLGKGGDRFDTSMGFPGTFYAKNITPAGIGHWTDGELYRAITTGVTPDGRALFPVMPYLSYGKMDPSDVQAIIAYVRSLSPIESQIPERSFEFPMNFIINTIPQNAKPSKMPSPDQVLAYGEYLTTIAACGDCHTPQDKGAPLPGMAFAGGFEFKMPFGTLRSANITPHASGIGEWSKEAFINKFKTYADSSYLTKTVDADAFNTVMPWVMYSGMTEQDLGAIYEYLQSLAPVENKVERLSKN</sequence>
<protein>
    <submittedName>
        <fullName evidence="6">Cytochrome c</fullName>
    </submittedName>
</protein>
<organism evidence="6 7">
    <name type="scientific">Shiella aurantiaca</name>
    <dbReference type="NCBI Taxonomy" id="3058365"/>
    <lineage>
        <taxon>Bacteria</taxon>
        <taxon>Pseudomonadati</taxon>
        <taxon>Bacteroidota</taxon>
        <taxon>Cytophagia</taxon>
        <taxon>Cytophagales</taxon>
        <taxon>Shiellaceae</taxon>
        <taxon>Shiella</taxon>
    </lineage>
</organism>
<evidence type="ECO:0000259" key="5">
    <source>
        <dbReference type="PROSITE" id="PS51007"/>
    </source>
</evidence>
<dbReference type="EMBL" id="JAUHJS010000006">
    <property type="protein sequence ID" value="MDN4166241.1"/>
    <property type="molecule type" value="Genomic_DNA"/>
</dbReference>
<keyword evidence="3 4" id="KW-0408">Iron</keyword>
<dbReference type="InterPro" id="IPR036909">
    <property type="entry name" value="Cyt_c-like_dom_sf"/>
</dbReference>
<dbReference type="Pfam" id="PF00034">
    <property type="entry name" value="Cytochrom_C"/>
    <property type="match status" value="1"/>
</dbReference>
<evidence type="ECO:0000256" key="2">
    <source>
        <dbReference type="ARBA" id="ARBA00022723"/>
    </source>
</evidence>
<gene>
    <name evidence="6" type="ORF">QWY31_12060</name>
</gene>
<dbReference type="Proteomes" id="UP001168552">
    <property type="component" value="Unassembled WGS sequence"/>
</dbReference>
<dbReference type="SUPFAM" id="SSF46626">
    <property type="entry name" value="Cytochrome c"/>
    <property type="match status" value="2"/>
</dbReference>
<name>A0ABT8F7P8_9BACT</name>
<dbReference type="InterPro" id="IPR009056">
    <property type="entry name" value="Cyt_c-like_dom"/>
</dbReference>
<evidence type="ECO:0000313" key="6">
    <source>
        <dbReference type="EMBL" id="MDN4166241.1"/>
    </source>
</evidence>
<evidence type="ECO:0000256" key="1">
    <source>
        <dbReference type="ARBA" id="ARBA00022617"/>
    </source>
</evidence>
<dbReference type="InterPro" id="IPR051459">
    <property type="entry name" value="Cytochrome_c-type_DH"/>
</dbReference>
<dbReference type="PROSITE" id="PS51007">
    <property type="entry name" value="CYTC"/>
    <property type="match status" value="1"/>
</dbReference>
<accession>A0ABT8F7P8</accession>
<dbReference type="PANTHER" id="PTHR35008:SF8">
    <property type="entry name" value="ALCOHOL DEHYDROGENASE CYTOCHROME C SUBUNIT"/>
    <property type="match status" value="1"/>
</dbReference>
<keyword evidence="2 4" id="KW-0479">Metal-binding</keyword>
<dbReference type="Gene3D" id="1.10.760.10">
    <property type="entry name" value="Cytochrome c-like domain"/>
    <property type="match status" value="2"/>
</dbReference>